<dbReference type="AlphaFoldDB" id="A0A974H8H8"/>
<feature type="region of interest" description="Disordered" evidence="1">
    <location>
        <begin position="182"/>
        <end position="230"/>
    </location>
</feature>
<proteinExistence type="predicted"/>
<organism evidence="3 4">
    <name type="scientific">Xenopus laevis</name>
    <name type="common">African clawed frog</name>
    <dbReference type="NCBI Taxonomy" id="8355"/>
    <lineage>
        <taxon>Eukaryota</taxon>
        <taxon>Metazoa</taxon>
        <taxon>Chordata</taxon>
        <taxon>Craniata</taxon>
        <taxon>Vertebrata</taxon>
        <taxon>Euteleostomi</taxon>
        <taxon>Amphibia</taxon>
        <taxon>Batrachia</taxon>
        <taxon>Anura</taxon>
        <taxon>Pipoidea</taxon>
        <taxon>Pipidae</taxon>
        <taxon>Xenopodinae</taxon>
        <taxon>Xenopus</taxon>
        <taxon>Xenopus</taxon>
    </lineage>
</organism>
<dbReference type="OMA" id="NEWERTR"/>
<feature type="compositionally biased region" description="Acidic residues" evidence="1">
    <location>
        <begin position="218"/>
        <end position="230"/>
    </location>
</feature>
<evidence type="ECO:0000256" key="2">
    <source>
        <dbReference type="SAM" id="SignalP"/>
    </source>
</evidence>
<name>A0A974H8H8_XENLA</name>
<evidence type="ECO:0000313" key="4">
    <source>
        <dbReference type="Proteomes" id="UP000694892"/>
    </source>
</evidence>
<feature type="signal peptide" evidence="2">
    <location>
        <begin position="1"/>
        <end position="16"/>
    </location>
</feature>
<evidence type="ECO:0008006" key="5">
    <source>
        <dbReference type="Google" id="ProtNLM"/>
    </source>
</evidence>
<dbReference type="PANTHER" id="PTHR16524:SF2">
    <property type="entry name" value="CELL DEATH REGULATOR AVEN"/>
    <property type="match status" value="1"/>
</dbReference>
<evidence type="ECO:0000256" key="1">
    <source>
        <dbReference type="SAM" id="MobiDB-lite"/>
    </source>
</evidence>
<accession>A0A974H8H8</accession>
<dbReference type="Proteomes" id="UP000694892">
    <property type="component" value="Chromosome 8L"/>
</dbReference>
<reference evidence="4" key="1">
    <citation type="journal article" date="2016" name="Nature">
        <title>Genome evolution in the allotetraploid frog Xenopus laevis.</title>
        <authorList>
            <person name="Session A.M."/>
            <person name="Uno Y."/>
            <person name="Kwon T."/>
            <person name="Chapman J.A."/>
            <person name="Toyoda A."/>
            <person name="Takahashi S."/>
            <person name="Fukui A."/>
            <person name="Hikosaka A."/>
            <person name="Suzuki A."/>
            <person name="Kondo M."/>
            <person name="van Heeringen S.J."/>
            <person name="Quigley I."/>
            <person name="Heinz S."/>
            <person name="Ogino H."/>
            <person name="Ochi H."/>
            <person name="Hellsten U."/>
            <person name="Lyons J.B."/>
            <person name="Simakov O."/>
            <person name="Putnam N."/>
            <person name="Stites J."/>
            <person name="Kuroki Y."/>
            <person name="Tanaka T."/>
            <person name="Michiue T."/>
            <person name="Watanabe M."/>
            <person name="Bogdanovic O."/>
            <person name="Lister R."/>
            <person name="Georgiou G."/>
            <person name="Paranjpe S.S."/>
            <person name="van Kruijsbergen I."/>
            <person name="Shu S."/>
            <person name="Carlson J."/>
            <person name="Kinoshita T."/>
            <person name="Ohta Y."/>
            <person name="Mawaribuchi S."/>
            <person name="Jenkins J."/>
            <person name="Grimwood J."/>
            <person name="Schmutz J."/>
            <person name="Mitros T."/>
            <person name="Mozaffari S.V."/>
            <person name="Suzuki Y."/>
            <person name="Haramoto Y."/>
            <person name="Yamamoto T.S."/>
            <person name="Takagi C."/>
            <person name="Heald R."/>
            <person name="Miller K."/>
            <person name="Haudenschild C."/>
            <person name="Kitzman J."/>
            <person name="Nakayama T."/>
            <person name="Izutsu Y."/>
            <person name="Robert J."/>
            <person name="Fortriede J."/>
            <person name="Burns K."/>
            <person name="Lotay V."/>
            <person name="Karimi K."/>
            <person name="Yasuoka Y."/>
            <person name="Dichmann D.S."/>
            <person name="Flajnik M.F."/>
            <person name="Houston D.W."/>
            <person name="Shendure J."/>
            <person name="DuPasquier L."/>
            <person name="Vize P.D."/>
            <person name="Zorn A.M."/>
            <person name="Ito M."/>
            <person name="Marcotte E.M."/>
            <person name="Wallingford J.B."/>
            <person name="Ito Y."/>
            <person name="Asashima M."/>
            <person name="Ueno N."/>
            <person name="Matsuda Y."/>
            <person name="Veenstra G.J."/>
            <person name="Fujiyama A."/>
            <person name="Harland R.M."/>
            <person name="Taira M."/>
            <person name="Rokhsar D.S."/>
        </authorList>
    </citation>
    <scope>NUCLEOTIDE SEQUENCE [LARGE SCALE GENOMIC DNA]</scope>
    <source>
        <strain evidence="4">J</strain>
    </source>
</reference>
<dbReference type="InterPro" id="IPR026187">
    <property type="entry name" value="Aven"/>
</dbReference>
<feature type="compositionally biased region" description="Basic and acidic residues" evidence="1">
    <location>
        <begin position="190"/>
        <end position="202"/>
    </location>
</feature>
<dbReference type="EMBL" id="CM004480">
    <property type="protein sequence ID" value="OCT68689.1"/>
    <property type="molecule type" value="Genomic_DNA"/>
</dbReference>
<dbReference type="GO" id="GO:0010972">
    <property type="term" value="P:negative regulation of G2/M transition of mitotic cell cycle"/>
    <property type="evidence" value="ECO:0007669"/>
    <property type="project" value="TreeGrafter"/>
</dbReference>
<keyword evidence="2" id="KW-0732">Signal</keyword>
<evidence type="ECO:0000313" key="3">
    <source>
        <dbReference type="EMBL" id="OCT68689.1"/>
    </source>
</evidence>
<feature type="chain" id="PRO_5037010990" description="Cell death regulator Aven" evidence="2">
    <location>
        <begin position="17"/>
        <end position="230"/>
    </location>
</feature>
<gene>
    <name evidence="3" type="ORF">XELAEV_18039976mg</name>
</gene>
<protein>
    <recommendedName>
        <fullName evidence="5">Cell death regulator Aven</fullName>
    </recommendedName>
</protein>
<sequence length="230" mass="25558">MAFLLFCLFFLPENESGNVIIKCHLQSIGIHLKEIRLGFQGQKDKTPSGDSFTQFRFADEKEWEAENPSQKQASAVCLDLQSLGRVLQELPLYLRLNVEAELVQEALPQELPHFKTKGTLNLPPVTRTPTSTAAVANSTQVETALPQERVLNATKAAHNSSPLALDEELDFLLSLEAPVKEVPGVQPSNENKESDLHEKSEVTDVATSSDEKEKTVTEEDLEDWLDSMIS</sequence>
<dbReference type="PANTHER" id="PTHR16524">
    <property type="entry name" value="CELL DEATH REGULATOR AVEN"/>
    <property type="match status" value="1"/>
</dbReference>